<name>A0A1X0NLJ7_9TRYP</name>
<reference evidence="3 4" key="1">
    <citation type="submission" date="2017-03" db="EMBL/GenBank/DDBJ databases">
        <title>An alternative strategy for trypanosome survival in the mammalian bloodstream revealed through genome and transcriptome analysis of the ubiquitous bovine parasite Trypanosoma (Megatrypanum) theileri.</title>
        <authorList>
            <person name="Kelly S."/>
            <person name="Ivens A."/>
            <person name="Mott A."/>
            <person name="O'Neill E."/>
            <person name="Emms D."/>
            <person name="Macleod O."/>
            <person name="Voorheis P."/>
            <person name="Matthews J."/>
            <person name="Matthews K."/>
            <person name="Carrington M."/>
        </authorList>
    </citation>
    <scope>NUCLEOTIDE SEQUENCE [LARGE SCALE GENOMIC DNA]</scope>
    <source>
        <strain evidence="3">Edinburgh</strain>
    </source>
</reference>
<dbReference type="Proteomes" id="UP000192257">
    <property type="component" value="Unassembled WGS sequence"/>
</dbReference>
<gene>
    <name evidence="3" type="ORF">TM35_000351520</name>
</gene>
<sequence length="551" mass="60612">MPAVSSGEHKTGSGAPAPVYSATSYVPAVLASPLSVRATVLRRPELFEESAPELVEEGDILFDVLANPLYYPSKALADASAPPSERRRSEAVALTTCGVGSVLSLPSTIGKHFVGQVFRAFLSFHNAATYPLSSLTFRIECFHPTQQRTPLVNYECPRLEGKGNASFKVEFLLQEPGQHTLGVVVTYLDIVNETKRLTWSSGFQAERAITEAHRSLQIVPILTHHQRDTLNPLRATETTIKEVMSNINLPTRKYILSLCLQNTSSVPLAITSVELHSGEAFEVLPPPHRTSARSDRSSSPKWLPESAVERKEDPNAFRMRYAGGGADTIEDLHMRPKDRRNYYFELLVKPDTIRSLALCHRSTGASPSVTPPNLTDLGHVEWKWRRPNGDSGTECSSLLRLGRLAKQPTLEMFVIGMQPETPKAGKPMTFECIAINYDPSIRVDLALRVRPEQLAPSFVYAGPLFSPLGLVEPQGSISFSVLLVPWKSGWFSLQQGLELCDARAPANLLWPLRPVTTQPPPISLKTPGTGVVVVEAQEQPYPPVLCEVLVC</sequence>
<dbReference type="InterPro" id="IPR010378">
    <property type="entry name" value="TRAPPC13"/>
</dbReference>
<dbReference type="PANTHER" id="PTHR13134">
    <property type="entry name" value="TRAFFICKING PROTEIN PARTICLE COMPLEX SUBUNIT 13"/>
    <property type="match status" value="1"/>
</dbReference>
<dbReference type="GO" id="GO:1990072">
    <property type="term" value="C:TRAPPIII protein complex"/>
    <property type="evidence" value="ECO:0007669"/>
    <property type="project" value="TreeGrafter"/>
</dbReference>
<accession>A0A1X0NLJ7</accession>
<dbReference type="AlphaFoldDB" id="A0A1X0NLJ7"/>
<dbReference type="VEuPathDB" id="TriTrypDB:TM35_000351520"/>
<dbReference type="Pfam" id="PF06159">
    <property type="entry name" value="TRAPPC13_N"/>
    <property type="match status" value="1"/>
</dbReference>
<feature type="region of interest" description="Disordered" evidence="1">
    <location>
        <begin position="284"/>
        <end position="309"/>
    </location>
</feature>
<feature type="domain" description="Trafficking protein particle complex subunit 13 N-terminal" evidence="2">
    <location>
        <begin position="89"/>
        <end position="189"/>
    </location>
</feature>
<organism evidence="3 4">
    <name type="scientific">Trypanosoma theileri</name>
    <dbReference type="NCBI Taxonomy" id="67003"/>
    <lineage>
        <taxon>Eukaryota</taxon>
        <taxon>Discoba</taxon>
        <taxon>Euglenozoa</taxon>
        <taxon>Kinetoplastea</taxon>
        <taxon>Metakinetoplastina</taxon>
        <taxon>Trypanosomatida</taxon>
        <taxon>Trypanosomatidae</taxon>
        <taxon>Trypanosoma</taxon>
    </lineage>
</organism>
<dbReference type="GeneID" id="39988985"/>
<comment type="caution">
    <text evidence="3">The sequence shown here is derived from an EMBL/GenBank/DDBJ whole genome shotgun (WGS) entry which is preliminary data.</text>
</comment>
<proteinExistence type="predicted"/>
<evidence type="ECO:0000313" key="3">
    <source>
        <dbReference type="EMBL" id="ORC85408.1"/>
    </source>
</evidence>
<dbReference type="RefSeq" id="XP_028879474.1">
    <property type="nucleotide sequence ID" value="XM_029029205.1"/>
</dbReference>
<protein>
    <recommendedName>
        <fullName evidence="2">Trafficking protein particle complex subunit 13 N-terminal domain-containing protein</fullName>
    </recommendedName>
</protein>
<keyword evidence="4" id="KW-1185">Reference proteome</keyword>
<dbReference type="OrthoDB" id="273346at2759"/>
<dbReference type="STRING" id="67003.A0A1X0NLJ7"/>
<dbReference type="EMBL" id="NBCO01000035">
    <property type="protein sequence ID" value="ORC85408.1"/>
    <property type="molecule type" value="Genomic_DNA"/>
</dbReference>
<evidence type="ECO:0000313" key="4">
    <source>
        <dbReference type="Proteomes" id="UP000192257"/>
    </source>
</evidence>
<evidence type="ECO:0000259" key="2">
    <source>
        <dbReference type="Pfam" id="PF06159"/>
    </source>
</evidence>
<evidence type="ECO:0000256" key="1">
    <source>
        <dbReference type="SAM" id="MobiDB-lite"/>
    </source>
</evidence>
<dbReference type="PANTHER" id="PTHR13134:SF3">
    <property type="entry name" value="TRAFFICKING PROTEIN PARTICLE COMPLEX SUBUNIT 13"/>
    <property type="match status" value="1"/>
</dbReference>
<dbReference type="InterPro" id="IPR055427">
    <property type="entry name" value="TRAPPC13_N"/>
</dbReference>